<dbReference type="EMBL" id="LWDD02003716">
    <property type="protein sequence ID" value="KAE8236516.1"/>
    <property type="molecule type" value="Genomic_DNA"/>
</dbReference>
<reference evidence="3" key="2">
    <citation type="journal article" date="2019" name="IMA Fungus">
        <title>Genome sequencing and comparison of five Tilletia species to identify candidate genes for the detection of regulated species infecting wheat.</title>
        <authorList>
            <person name="Nguyen H.D.T."/>
            <person name="Sultana T."/>
            <person name="Kesanakurti P."/>
            <person name="Hambleton S."/>
        </authorList>
    </citation>
    <scope>NUCLEOTIDE SEQUENCE</scope>
    <source>
        <strain evidence="3">DAOMC 238032</strain>
    </source>
</reference>
<sequence>SADLIKRLQHVLGQVKMAATDWKPMLNLLETALSELRDLPAGRSEAERDEAVAFLEWLRNNNFTFLGMREYVYSGEGADATVERGKGSGLGILSDPDGQDYLIVTKANVKSVVHRRAYMDYVGVKRFGPNGKVVGELRIVGLFTATAYTRSVNQIPLLRAKVEKVVSHFDFDPRGHSGRMLQNTLENYPRDDLFQITPELLAKFCEQINDLSERPRVRVLPRIDHFDRFVSLIVYVPREDYNSMVREKIGLYFQSVYKGHVSAFYPAFPEGGVARVHIIIGRREGTTPQIPQATLEDAVREITARWTDRFAALAGTDAPNLEVSGESEPLLYLKIFHATDHLPLSRRVPLLENLGFRVISERTFDIGIARSGKDQRVVVLHDMELQVPEGVVFDTKQHGSLVEEAFL</sequence>
<feature type="domain" description="NAD-glutamate dehydrogenase ACT2" evidence="1">
    <location>
        <begin position="218"/>
        <end position="307"/>
    </location>
</feature>
<dbReference type="GO" id="GO:0004352">
    <property type="term" value="F:glutamate dehydrogenase (NAD+) activity"/>
    <property type="evidence" value="ECO:0007669"/>
    <property type="project" value="InterPro"/>
</dbReference>
<dbReference type="Proteomes" id="UP000077671">
    <property type="component" value="Unassembled WGS sequence"/>
</dbReference>
<evidence type="ECO:0000313" key="4">
    <source>
        <dbReference type="Proteomes" id="UP000077671"/>
    </source>
</evidence>
<evidence type="ECO:0000259" key="1">
    <source>
        <dbReference type="Pfam" id="PF21076"/>
    </source>
</evidence>
<organism evidence="3 4">
    <name type="scientific">Tilletia caries</name>
    <name type="common">wheat bunt fungus</name>
    <dbReference type="NCBI Taxonomy" id="13290"/>
    <lineage>
        <taxon>Eukaryota</taxon>
        <taxon>Fungi</taxon>
        <taxon>Dikarya</taxon>
        <taxon>Basidiomycota</taxon>
        <taxon>Ustilaginomycotina</taxon>
        <taxon>Exobasidiomycetes</taxon>
        <taxon>Tilletiales</taxon>
        <taxon>Tilletiaceae</taxon>
        <taxon>Tilletia</taxon>
    </lineage>
</organism>
<name>A0A8T8SBC6_9BASI</name>
<dbReference type="InterPro" id="IPR007780">
    <property type="entry name" value="NAD_Glu_DH_bac"/>
</dbReference>
<evidence type="ECO:0008006" key="5">
    <source>
        <dbReference type="Google" id="ProtNLM"/>
    </source>
</evidence>
<reference evidence="3" key="1">
    <citation type="submission" date="2016-04" db="EMBL/GenBank/DDBJ databases">
        <authorList>
            <person name="Nguyen H.D."/>
            <person name="Kesanakurti P."/>
            <person name="Cullis J."/>
            <person name="Levesque C.A."/>
            <person name="Hambleton S."/>
        </authorList>
    </citation>
    <scope>NUCLEOTIDE SEQUENCE</scope>
    <source>
        <strain evidence="3">DAOMC 238032</strain>
    </source>
</reference>
<evidence type="ECO:0000313" key="3">
    <source>
        <dbReference type="EMBL" id="KAE8236516.1"/>
    </source>
</evidence>
<gene>
    <name evidence="3" type="ORF">A4X03_0g9408</name>
</gene>
<dbReference type="Pfam" id="PF21076">
    <property type="entry name" value="GDH_ACT2"/>
    <property type="match status" value="1"/>
</dbReference>
<feature type="non-terminal residue" evidence="3">
    <location>
        <position position="407"/>
    </location>
</feature>
<dbReference type="Pfam" id="PF21073">
    <property type="entry name" value="GDH_HM1"/>
    <property type="match status" value="1"/>
</dbReference>
<dbReference type="GO" id="GO:0004069">
    <property type="term" value="F:L-aspartate:2-oxoglutarate aminotransferase activity"/>
    <property type="evidence" value="ECO:0007669"/>
    <property type="project" value="InterPro"/>
</dbReference>
<dbReference type="PANTHER" id="PTHR43403:SF1">
    <property type="entry name" value="NAD-SPECIFIC GLUTAMATE DEHYDROGENASE"/>
    <property type="match status" value="1"/>
</dbReference>
<accession>A0A8T8SBC6</accession>
<dbReference type="AlphaFoldDB" id="A0A8T8SBC6"/>
<dbReference type="Pfam" id="PF21077">
    <property type="entry name" value="GDH_ACT3"/>
    <property type="match status" value="1"/>
</dbReference>
<protein>
    <recommendedName>
        <fullName evidence="5">NAD-glutamate dehydrogenase</fullName>
    </recommendedName>
</protein>
<comment type="caution">
    <text evidence="3">The sequence shown here is derived from an EMBL/GenBank/DDBJ whole genome shotgun (WGS) entry which is preliminary data.</text>
</comment>
<dbReference type="InterPro" id="IPR049064">
    <property type="entry name" value="NAD_Glu_DH_ACT3"/>
</dbReference>
<feature type="domain" description="NAD-glutamate dehydrogenase ACT3" evidence="2">
    <location>
        <begin position="328"/>
        <end position="395"/>
    </location>
</feature>
<dbReference type="InterPro" id="IPR049059">
    <property type="entry name" value="NAD_Glu_DH_HM1"/>
</dbReference>
<feature type="non-terminal residue" evidence="3">
    <location>
        <position position="1"/>
    </location>
</feature>
<proteinExistence type="predicted"/>
<evidence type="ECO:0000259" key="2">
    <source>
        <dbReference type="Pfam" id="PF21077"/>
    </source>
</evidence>
<dbReference type="InterPro" id="IPR049062">
    <property type="entry name" value="NAD_Glu_DH_ACT2"/>
</dbReference>
<dbReference type="PANTHER" id="PTHR43403">
    <property type="entry name" value="NAD-SPECIFIC GLUTAMATE DEHYDROGENASE"/>
    <property type="match status" value="1"/>
</dbReference>
<dbReference type="GO" id="GO:0006538">
    <property type="term" value="P:L-glutamate catabolic process"/>
    <property type="evidence" value="ECO:0007669"/>
    <property type="project" value="InterPro"/>
</dbReference>